<organism evidence="1 2">
    <name type="scientific">Anopheles quadriannulatus</name>
    <name type="common">Mosquito</name>
    <dbReference type="NCBI Taxonomy" id="34691"/>
    <lineage>
        <taxon>Eukaryota</taxon>
        <taxon>Metazoa</taxon>
        <taxon>Ecdysozoa</taxon>
        <taxon>Arthropoda</taxon>
        <taxon>Hexapoda</taxon>
        <taxon>Insecta</taxon>
        <taxon>Pterygota</taxon>
        <taxon>Neoptera</taxon>
        <taxon>Endopterygota</taxon>
        <taxon>Diptera</taxon>
        <taxon>Nematocera</taxon>
        <taxon>Culicoidea</taxon>
        <taxon>Culicidae</taxon>
        <taxon>Anophelinae</taxon>
        <taxon>Anopheles</taxon>
    </lineage>
</organism>
<evidence type="ECO:0000313" key="2">
    <source>
        <dbReference type="Proteomes" id="UP000076407"/>
    </source>
</evidence>
<reference evidence="1" key="1">
    <citation type="submission" date="2020-05" db="UniProtKB">
        <authorList>
            <consortium name="EnsemblMetazoa"/>
        </authorList>
    </citation>
    <scope>IDENTIFICATION</scope>
    <source>
        <strain evidence="1">SANGQUA</strain>
    </source>
</reference>
<accession>A0A182XQV5</accession>
<evidence type="ECO:0000313" key="1">
    <source>
        <dbReference type="EnsemblMetazoa" id="AQUA014240-PA"/>
    </source>
</evidence>
<keyword evidence="2" id="KW-1185">Reference proteome</keyword>
<protein>
    <submittedName>
        <fullName evidence="1">Uncharacterized protein</fullName>
    </submittedName>
</protein>
<dbReference type="EnsemblMetazoa" id="AQUA014240-RA">
    <property type="protein sequence ID" value="AQUA014240-PA"/>
    <property type="gene ID" value="AQUA014240"/>
</dbReference>
<dbReference type="AlphaFoldDB" id="A0A182XQV5"/>
<name>A0A182XQV5_ANOQN</name>
<sequence length="103" mass="11473">TITIITTSPVCSRVLCDNRQVVRHRYFVNTHVRPAGRWRASHAREPRLRAVRWHDVGIVCSSLVNYHKNPCQQSSGRAAGSGEVRRGPAGELLLMGGGYCTFN</sequence>
<proteinExistence type="predicted"/>
<dbReference type="VEuPathDB" id="VectorBase:AQUA014240"/>
<dbReference type="Proteomes" id="UP000076407">
    <property type="component" value="Unassembled WGS sequence"/>
</dbReference>